<dbReference type="Proteomes" id="UP000287394">
    <property type="component" value="Chromosome"/>
</dbReference>
<accession>A0A402CQU4</accession>
<dbReference type="SUPFAM" id="SSF109854">
    <property type="entry name" value="DinB/YfiT-like putative metalloenzymes"/>
    <property type="match status" value="1"/>
</dbReference>
<dbReference type="AlphaFoldDB" id="A0A402CQU4"/>
<gene>
    <name evidence="1" type="ORF">CCAX7_64850</name>
</gene>
<dbReference type="RefSeq" id="WP_119319801.1">
    <property type="nucleotide sequence ID" value="NZ_AP025739.1"/>
</dbReference>
<name>A0A402CQU4_9BACT</name>
<sequence>MVTARDWPLTSFQQYGEEKAAIAKDWATASATLSENLPGLLAAIEGVSDEELALELQTPFGPMTMEQIISYPYWNMTYHQGQVTYVGILNEAS</sequence>
<reference evidence="1 2" key="1">
    <citation type="journal article" date="2019" name="Int. J. Syst. Evol. Microbiol.">
        <title>Capsulimonas corticalis gen. nov., sp. nov., an aerobic capsulated bacterium, of a novel bacterial order, Capsulimonadales ord. nov., of the class Armatimonadia of the phylum Armatimonadetes.</title>
        <authorList>
            <person name="Li J."/>
            <person name="Kudo C."/>
            <person name="Tonouchi A."/>
        </authorList>
    </citation>
    <scope>NUCLEOTIDE SEQUENCE [LARGE SCALE GENOMIC DNA]</scope>
    <source>
        <strain evidence="1 2">AX-7</strain>
    </source>
</reference>
<dbReference type="OrthoDB" id="9815105at2"/>
<protein>
    <submittedName>
        <fullName evidence="1">Uncharacterized protein</fullName>
    </submittedName>
</protein>
<evidence type="ECO:0000313" key="1">
    <source>
        <dbReference type="EMBL" id="BDI34434.1"/>
    </source>
</evidence>
<organism evidence="1 2">
    <name type="scientific">Capsulimonas corticalis</name>
    <dbReference type="NCBI Taxonomy" id="2219043"/>
    <lineage>
        <taxon>Bacteria</taxon>
        <taxon>Bacillati</taxon>
        <taxon>Armatimonadota</taxon>
        <taxon>Armatimonadia</taxon>
        <taxon>Capsulimonadales</taxon>
        <taxon>Capsulimonadaceae</taxon>
        <taxon>Capsulimonas</taxon>
    </lineage>
</organism>
<proteinExistence type="predicted"/>
<dbReference type="EMBL" id="AP025739">
    <property type="protein sequence ID" value="BDI34434.1"/>
    <property type="molecule type" value="Genomic_DNA"/>
</dbReference>
<dbReference type="KEGG" id="ccot:CCAX7_64850"/>
<dbReference type="Gene3D" id="1.20.120.450">
    <property type="entry name" value="dinb family like domain"/>
    <property type="match status" value="1"/>
</dbReference>
<dbReference type="InterPro" id="IPR034660">
    <property type="entry name" value="DinB/YfiT-like"/>
</dbReference>
<evidence type="ECO:0000313" key="2">
    <source>
        <dbReference type="Proteomes" id="UP000287394"/>
    </source>
</evidence>
<keyword evidence="2" id="KW-1185">Reference proteome</keyword>